<keyword evidence="2" id="KW-1185">Reference proteome</keyword>
<reference evidence="1 2" key="1">
    <citation type="submission" date="2016-05" db="EMBL/GenBank/DDBJ databases">
        <title>Paenibacillus sp. 1ZS3-15 nov., isolated from the rhizosphere soil.</title>
        <authorList>
            <person name="Zhang X.X."/>
            <person name="Zhang J."/>
        </authorList>
    </citation>
    <scope>NUCLEOTIDE SEQUENCE [LARGE SCALE GENOMIC DNA]</scope>
    <source>
        <strain evidence="1 2">1ZS3-15</strain>
    </source>
</reference>
<dbReference type="CDD" id="cd08054">
    <property type="entry name" value="gp6"/>
    <property type="match status" value="1"/>
</dbReference>
<evidence type="ECO:0000313" key="1">
    <source>
        <dbReference type="EMBL" id="OAS21139.1"/>
    </source>
</evidence>
<sequence length="193" mass="21467">MVINGRDALKFKITVPPAQEPVTLDDVKTALGIELTDTIYDDQISPWIPAAREWCEGYQNRAYITQTIELAKDYWPYRDEIRLPRPPLQSVTAMAYMDSTGTATTASASTYFVDNFSEPGFLVAYSAWPAGALRPANGVIVEYVAGYGDDPVDVPSLIRQAITVLCMHWFNNGFCEPPDAVKSMLDLNRIIPI</sequence>
<dbReference type="RefSeq" id="WP_068662716.1">
    <property type="nucleotide sequence ID" value="NZ_LYPB01000049.1"/>
</dbReference>
<evidence type="ECO:0008006" key="3">
    <source>
        <dbReference type="Google" id="ProtNLM"/>
    </source>
</evidence>
<dbReference type="AlphaFoldDB" id="A0A198AI07"/>
<gene>
    <name evidence="1" type="ORF">A8708_30070</name>
</gene>
<dbReference type="Proteomes" id="UP000078454">
    <property type="component" value="Unassembled WGS sequence"/>
</dbReference>
<organism evidence="1 2">
    <name type="scientific">Paenibacillus oryzisoli</name>
    <dbReference type="NCBI Taxonomy" id="1850517"/>
    <lineage>
        <taxon>Bacteria</taxon>
        <taxon>Bacillati</taxon>
        <taxon>Bacillota</taxon>
        <taxon>Bacilli</taxon>
        <taxon>Bacillales</taxon>
        <taxon>Paenibacillaceae</taxon>
        <taxon>Paenibacillus</taxon>
    </lineage>
</organism>
<dbReference type="NCBIfam" id="TIGR02215">
    <property type="entry name" value="phage_chp_gp8"/>
    <property type="match status" value="1"/>
</dbReference>
<accession>A0A198AI07</accession>
<dbReference type="STRING" id="1850517.A8708_30070"/>
<protein>
    <recommendedName>
        <fullName evidence="3">Phage gp6-like head-tail connector protein</fullName>
    </recommendedName>
</protein>
<name>A0A198AI07_9BACL</name>
<evidence type="ECO:0000313" key="2">
    <source>
        <dbReference type="Proteomes" id="UP000078454"/>
    </source>
</evidence>
<comment type="caution">
    <text evidence="1">The sequence shown here is derived from an EMBL/GenBank/DDBJ whole genome shotgun (WGS) entry which is preliminary data.</text>
</comment>
<dbReference type="InterPro" id="IPR011738">
    <property type="entry name" value="Phage_CHP"/>
</dbReference>
<proteinExistence type="predicted"/>
<dbReference type="OrthoDB" id="5654at2"/>
<dbReference type="EMBL" id="LYPB01000049">
    <property type="protein sequence ID" value="OAS21139.1"/>
    <property type="molecule type" value="Genomic_DNA"/>
</dbReference>
<dbReference type="Gene3D" id="1.10.3230.30">
    <property type="entry name" value="Phage gp6-like head-tail connector protein"/>
    <property type="match status" value="1"/>
</dbReference>